<evidence type="ECO:0000313" key="2">
    <source>
        <dbReference type="RefSeq" id="XP_028139096.1"/>
    </source>
</evidence>
<protein>
    <submittedName>
        <fullName evidence="2">Uncharacterized protein LOC114333425</fullName>
    </submittedName>
</protein>
<dbReference type="PANTHER" id="PTHR10773">
    <property type="entry name" value="DNA-DIRECTED RNA POLYMERASES I, II, AND III SUBUNIT RPABC2"/>
    <property type="match status" value="1"/>
</dbReference>
<dbReference type="InParanoid" id="A0A6P7FS28"/>
<feature type="domain" description="DUF7869" evidence="1">
    <location>
        <begin position="563"/>
        <end position="671"/>
    </location>
</feature>
<dbReference type="AlphaFoldDB" id="A0A6P7FS28"/>
<dbReference type="RefSeq" id="XP_028139096.1">
    <property type="nucleotide sequence ID" value="XM_028283295.1"/>
</dbReference>
<gene>
    <name evidence="2" type="primary">LOC114333425</name>
</gene>
<dbReference type="InterPro" id="IPR057191">
    <property type="entry name" value="DUF7869"/>
</dbReference>
<sequence length="815" mass="94995">MFGYFQIMSMLNSRTKRILAAVNQNDEWNNVYSEKEIGSMPISIISCDNLHNSENIIIETNLVNEDVIQIDQSVLLSSNNSSPYEKDRHHTTMQEETNVLISSTDSTNGTVDVQFEQECGLEEYFQPGINYFNNNGIELNPETKTCNGFPKLVDYDSTSSENEDTLELTEKSEELRKQNKTKIIIGKGMSNNFSSENSFHNDPDYYLSSDWDTDTRHPDEAVSLVGKSGMRKKKKPSKRHTKKCEYNFGKGRSVKENPCKKKCQHNCSAKITEITRHDIHDFYWGLGNYEKQRNWLISCVKKVDILRRKTEAQYSRRQNSYKYFIRWDDKILEVCQQFLLQTLGISQTVMRYAIKHAVQNTCKIDQRGKHEPANKTSSDMINKIHDFIKQLPAVPSHYCRNRSSRKYLPQELRNVSFLYRIFIKHEEVNGRSKKDCVSLKVFRNVFNKDFNLGFHLPKKDKCSLCEVRKDKEFTENATSKEAYDTHLKEKEESKELFLEDQKRVKEVSDSVCSSFDLQQVLNTPHGDNMLLYYSRKYSFYNESIYETPSQNGYCFLWGESDGNRGCNEICTIIYTYLKMLEERAIRHVILYCDSCAGQNKNRAMLVMIHSFLQNSRNIETIKIVFLLPGHTYMPVDSIHAVIERFIKNRVIWAPSEWSTIIGNCRVNPRPYKVIKLDFSEFKNWKKLGDDQLVLAKIGLKIKSVRQAFFQKGSSDVAVKYNYGRSPEYDLCFKLNYNKGGRKRQEKVVCEPEKIYKQLLPISELKKRDLEKLCKTNVIPARFHDEFFKLKCKSSLQDELAETDAEDDTDDEASKT</sequence>
<proteinExistence type="predicted"/>
<reference evidence="2" key="1">
    <citation type="submission" date="2025-08" db="UniProtKB">
        <authorList>
            <consortium name="RefSeq"/>
        </authorList>
    </citation>
    <scope>IDENTIFICATION</scope>
    <source>
        <tissue evidence="2">Whole insect</tissue>
    </source>
</reference>
<dbReference type="PANTHER" id="PTHR10773:SF19">
    <property type="match status" value="1"/>
</dbReference>
<evidence type="ECO:0000259" key="1">
    <source>
        <dbReference type="Pfam" id="PF25273"/>
    </source>
</evidence>
<accession>A0A6P7FS28</accession>
<name>A0A6P7FS28_DIAVI</name>
<dbReference type="Pfam" id="PF25273">
    <property type="entry name" value="DUF7869"/>
    <property type="match status" value="1"/>
</dbReference>
<organism evidence="2">
    <name type="scientific">Diabrotica virgifera virgifera</name>
    <name type="common">western corn rootworm</name>
    <dbReference type="NCBI Taxonomy" id="50390"/>
    <lineage>
        <taxon>Eukaryota</taxon>
        <taxon>Metazoa</taxon>
        <taxon>Ecdysozoa</taxon>
        <taxon>Arthropoda</taxon>
        <taxon>Hexapoda</taxon>
        <taxon>Insecta</taxon>
        <taxon>Pterygota</taxon>
        <taxon>Neoptera</taxon>
        <taxon>Endopterygota</taxon>
        <taxon>Coleoptera</taxon>
        <taxon>Polyphaga</taxon>
        <taxon>Cucujiformia</taxon>
        <taxon>Chrysomeloidea</taxon>
        <taxon>Chrysomelidae</taxon>
        <taxon>Galerucinae</taxon>
        <taxon>Diabroticina</taxon>
        <taxon>Diabroticites</taxon>
        <taxon>Diabrotica</taxon>
    </lineage>
</organism>